<keyword evidence="5 9" id="KW-0297">G-protein coupled receptor</keyword>
<dbReference type="PROSITE" id="PS00237">
    <property type="entry name" value="G_PROTEIN_RECEP_F1_1"/>
    <property type="match status" value="1"/>
</dbReference>
<evidence type="ECO:0000256" key="8">
    <source>
        <dbReference type="ARBA" id="ARBA00023224"/>
    </source>
</evidence>
<evidence type="ECO:0000256" key="7">
    <source>
        <dbReference type="ARBA" id="ARBA00023170"/>
    </source>
</evidence>
<evidence type="ECO:0000256" key="3">
    <source>
        <dbReference type="ARBA" id="ARBA00022692"/>
    </source>
</evidence>
<dbReference type="SUPFAM" id="SSF81321">
    <property type="entry name" value="Family A G protein-coupled receptor-like"/>
    <property type="match status" value="1"/>
</dbReference>
<feature type="transmembrane region" description="Helical" evidence="10">
    <location>
        <begin position="201"/>
        <end position="227"/>
    </location>
</feature>
<feature type="transmembrane region" description="Helical" evidence="10">
    <location>
        <begin position="102"/>
        <end position="121"/>
    </location>
</feature>
<keyword evidence="4 10" id="KW-1133">Transmembrane helix</keyword>
<keyword evidence="7 9" id="KW-0675">Receptor</keyword>
<dbReference type="InterPro" id="IPR000276">
    <property type="entry name" value="GPCR_Rhodpsn"/>
</dbReference>
<keyword evidence="2 10" id="KW-1003">Cell membrane</keyword>
<keyword evidence="3 9" id="KW-0812">Transmembrane</keyword>
<evidence type="ECO:0000256" key="5">
    <source>
        <dbReference type="ARBA" id="ARBA00023040"/>
    </source>
</evidence>
<sequence length="321" mass="35968">MSSINQSRVSEFLLLGLSRQPQQQQQLLFIIFLIFYLATVLGNVLIILAISTDSHLHTTMYFFLSNLSFVDVCFSSTTVPKVLADHILRNQAISFSGCLTQMYFVSLFAEMDNFLLAVMAYDRYVAICHPLHYTIKMTHQLCALLVMGSWLVATMYALLHTLLMAQLSFCGDKIIPHFFCDLTPLLKLSCSDTHLNELMTLTVGTVMTVTPFVCILISYFHITCAALRASSSRGGWKSFSTCGSHLAVVCLFHGTIISLYFNPSSSHSAGRDMAAAMMFTVVTPMLNPFIYSLRNRDMKGALRKLLTMNLHLPISIRKSHT</sequence>
<dbReference type="InterPro" id="IPR000725">
    <property type="entry name" value="Olfact_rcpt"/>
</dbReference>
<organism evidence="12 13">
    <name type="scientific">Apodemus speciosus</name>
    <name type="common">Large Japanese field mouse</name>
    <dbReference type="NCBI Taxonomy" id="105296"/>
    <lineage>
        <taxon>Eukaryota</taxon>
        <taxon>Metazoa</taxon>
        <taxon>Chordata</taxon>
        <taxon>Craniata</taxon>
        <taxon>Vertebrata</taxon>
        <taxon>Euteleostomi</taxon>
        <taxon>Mammalia</taxon>
        <taxon>Eutheria</taxon>
        <taxon>Euarchontoglires</taxon>
        <taxon>Glires</taxon>
        <taxon>Rodentia</taxon>
        <taxon>Myomorpha</taxon>
        <taxon>Muroidea</taxon>
        <taxon>Muridae</taxon>
        <taxon>Murinae</taxon>
        <taxon>Apodemus</taxon>
    </lineage>
</organism>
<reference evidence="12 13" key="1">
    <citation type="submission" date="2024-08" db="EMBL/GenBank/DDBJ databases">
        <title>The draft genome of Apodemus speciosus.</title>
        <authorList>
            <person name="Nabeshima K."/>
            <person name="Suzuki S."/>
            <person name="Onuma M."/>
        </authorList>
    </citation>
    <scope>NUCLEOTIDE SEQUENCE [LARGE SCALE GENOMIC DNA]</scope>
    <source>
        <strain evidence="12">IB14-021</strain>
    </source>
</reference>
<feature type="transmembrane region" description="Helical" evidence="10">
    <location>
        <begin position="273"/>
        <end position="293"/>
    </location>
</feature>
<accession>A0ABQ0FN05</accession>
<dbReference type="PROSITE" id="PS50262">
    <property type="entry name" value="G_PROTEIN_RECEP_F1_2"/>
    <property type="match status" value="1"/>
</dbReference>
<comment type="subcellular location">
    <subcellularLocation>
        <location evidence="1 10">Cell membrane</location>
        <topology evidence="1 10">Multi-pass membrane protein</topology>
    </subcellularLocation>
</comment>
<evidence type="ECO:0000256" key="4">
    <source>
        <dbReference type="ARBA" id="ARBA00022989"/>
    </source>
</evidence>
<evidence type="ECO:0000313" key="13">
    <source>
        <dbReference type="Proteomes" id="UP001623349"/>
    </source>
</evidence>
<gene>
    <name evidence="12" type="ORF">APTSU1_001586100</name>
</gene>
<comment type="caution">
    <text evidence="12">The sequence shown here is derived from an EMBL/GenBank/DDBJ whole genome shotgun (WGS) entry which is preliminary data.</text>
</comment>
<comment type="similarity">
    <text evidence="9">Belongs to the G-protein coupled receptor 1 family.</text>
</comment>
<dbReference type="Gene3D" id="1.20.1070.10">
    <property type="entry name" value="Rhodopsin 7-helix transmembrane proteins"/>
    <property type="match status" value="1"/>
</dbReference>
<feature type="transmembrane region" description="Helical" evidence="10">
    <location>
        <begin position="239"/>
        <end position="261"/>
    </location>
</feature>
<evidence type="ECO:0000256" key="9">
    <source>
        <dbReference type="RuleBase" id="RU000688"/>
    </source>
</evidence>
<keyword evidence="6 10" id="KW-0472">Membrane</keyword>
<dbReference type="PRINTS" id="PR00237">
    <property type="entry name" value="GPCRRHODOPSN"/>
</dbReference>
<keyword evidence="13" id="KW-1185">Reference proteome</keyword>
<dbReference type="EMBL" id="BAAFST010000017">
    <property type="protein sequence ID" value="GAB1300623.1"/>
    <property type="molecule type" value="Genomic_DNA"/>
</dbReference>
<evidence type="ECO:0000256" key="1">
    <source>
        <dbReference type="ARBA" id="ARBA00004651"/>
    </source>
</evidence>
<protein>
    <recommendedName>
        <fullName evidence="10">Olfactory receptor</fullName>
    </recommendedName>
</protein>
<dbReference type="InterPro" id="IPR017452">
    <property type="entry name" value="GPCR_Rhodpsn_7TM"/>
</dbReference>
<proteinExistence type="inferred from homology"/>
<evidence type="ECO:0000256" key="10">
    <source>
        <dbReference type="RuleBase" id="RU363047"/>
    </source>
</evidence>
<evidence type="ECO:0000256" key="6">
    <source>
        <dbReference type="ARBA" id="ARBA00023136"/>
    </source>
</evidence>
<dbReference type="PRINTS" id="PR00245">
    <property type="entry name" value="OLFACTORYR"/>
</dbReference>
<name>A0ABQ0FN05_APOSI</name>
<keyword evidence="8 9" id="KW-0807">Transducer</keyword>
<feature type="transmembrane region" description="Helical" evidence="10">
    <location>
        <begin position="27"/>
        <end position="50"/>
    </location>
</feature>
<dbReference type="Pfam" id="PF13853">
    <property type="entry name" value="7tm_4"/>
    <property type="match status" value="1"/>
</dbReference>
<feature type="domain" description="G-protein coupled receptors family 1 profile" evidence="11">
    <location>
        <begin position="42"/>
        <end position="291"/>
    </location>
</feature>
<evidence type="ECO:0000259" key="11">
    <source>
        <dbReference type="PROSITE" id="PS50262"/>
    </source>
</evidence>
<evidence type="ECO:0000313" key="12">
    <source>
        <dbReference type="EMBL" id="GAB1300623.1"/>
    </source>
</evidence>
<dbReference type="CDD" id="cd15918">
    <property type="entry name" value="7tmA_OR1_7-like"/>
    <property type="match status" value="1"/>
</dbReference>
<keyword evidence="10" id="KW-0552">Olfaction</keyword>
<dbReference type="Proteomes" id="UP001623349">
    <property type="component" value="Unassembled WGS sequence"/>
</dbReference>
<feature type="transmembrane region" description="Helical" evidence="10">
    <location>
        <begin position="141"/>
        <end position="159"/>
    </location>
</feature>
<keyword evidence="10" id="KW-0716">Sensory transduction</keyword>
<evidence type="ECO:0000256" key="2">
    <source>
        <dbReference type="ARBA" id="ARBA00022475"/>
    </source>
</evidence>
<dbReference type="PANTHER" id="PTHR48001">
    <property type="entry name" value="OLFACTORY RECEPTOR"/>
    <property type="match status" value="1"/>
</dbReference>